<sequence length="121" mass="13674">MPIAAEKLVFYPGGSIRSVEWRREVRAPVLARAGNRCEGTPQHPSCRAENGKPHPDTGSIVVLTVAHMDQDVVDHSDKNLRALCQRCHNHWDQVPRTRNAIRTRARKRGVGTLDLFCEEVR</sequence>
<reference evidence="2" key="2">
    <citation type="submission" date="2021-08" db="EMBL/GenBank/DDBJ databases">
        <authorList>
            <person name="Tani A."/>
            <person name="Ola A."/>
            <person name="Ogura Y."/>
            <person name="Katsura K."/>
            <person name="Hayashi T."/>
        </authorList>
    </citation>
    <scope>NUCLEOTIDE SEQUENCE</scope>
    <source>
        <strain evidence="2">LMG 23639</strain>
    </source>
</reference>
<feature type="region of interest" description="Disordered" evidence="1">
    <location>
        <begin position="32"/>
        <end position="58"/>
    </location>
</feature>
<evidence type="ECO:0008006" key="4">
    <source>
        <dbReference type="Google" id="ProtNLM"/>
    </source>
</evidence>
<comment type="caution">
    <text evidence="2">The sequence shown here is derived from an EMBL/GenBank/DDBJ whole genome shotgun (WGS) entry which is preliminary data.</text>
</comment>
<proteinExistence type="predicted"/>
<evidence type="ECO:0000256" key="1">
    <source>
        <dbReference type="SAM" id="MobiDB-lite"/>
    </source>
</evidence>
<accession>A0ABQ4SX92</accession>
<dbReference type="Proteomes" id="UP001055102">
    <property type="component" value="Unassembled WGS sequence"/>
</dbReference>
<dbReference type="RefSeq" id="WP_238277193.1">
    <property type="nucleotide sequence ID" value="NZ_BPQR01000056.1"/>
</dbReference>
<gene>
    <name evidence="2" type="ORF">AOPFMNJM_3161</name>
</gene>
<reference evidence="2" key="1">
    <citation type="journal article" date="2021" name="Front. Microbiol.">
        <title>Comprehensive Comparative Genomics and Phenotyping of Methylobacterium Species.</title>
        <authorList>
            <person name="Alessa O."/>
            <person name="Ogura Y."/>
            <person name="Fujitani Y."/>
            <person name="Takami H."/>
            <person name="Hayashi T."/>
            <person name="Sahin N."/>
            <person name="Tani A."/>
        </authorList>
    </citation>
    <scope>NUCLEOTIDE SEQUENCE</scope>
    <source>
        <strain evidence="2">LMG 23639</strain>
    </source>
</reference>
<evidence type="ECO:0000313" key="3">
    <source>
        <dbReference type="Proteomes" id="UP001055102"/>
    </source>
</evidence>
<evidence type="ECO:0000313" key="2">
    <source>
        <dbReference type="EMBL" id="GJE07829.1"/>
    </source>
</evidence>
<dbReference type="EMBL" id="BPQR01000056">
    <property type="protein sequence ID" value="GJE07829.1"/>
    <property type="molecule type" value="Genomic_DNA"/>
</dbReference>
<name>A0ABQ4SX92_9HYPH</name>
<organism evidence="2 3">
    <name type="scientific">Methylobacterium jeotgali</name>
    <dbReference type="NCBI Taxonomy" id="381630"/>
    <lineage>
        <taxon>Bacteria</taxon>
        <taxon>Pseudomonadati</taxon>
        <taxon>Pseudomonadota</taxon>
        <taxon>Alphaproteobacteria</taxon>
        <taxon>Hyphomicrobiales</taxon>
        <taxon>Methylobacteriaceae</taxon>
        <taxon>Methylobacterium</taxon>
    </lineage>
</organism>
<keyword evidence="3" id="KW-1185">Reference proteome</keyword>
<protein>
    <recommendedName>
        <fullName evidence="4">HNH endonuclease</fullName>
    </recommendedName>
</protein>